<reference evidence="2" key="1">
    <citation type="submission" date="2018-11" db="EMBL/GenBank/DDBJ databases">
        <authorList>
            <person name="Alioto T."/>
            <person name="Alioto T."/>
        </authorList>
    </citation>
    <scope>NUCLEOTIDE SEQUENCE</scope>
</reference>
<name>A0A8B6DLV5_MYTGA</name>
<evidence type="ECO:0000313" key="2">
    <source>
        <dbReference type="EMBL" id="VDI22283.1"/>
    </source>
</evidence>
<dbReference type="EMBL" id="UYJE01003765">
    <property type="protein sequence ID" value="VDI22283.1"/>
    <property type="molecule type" value="Genomic_DNA"/>
</dbReference>
<feature type="domain" description="UBA" evidence="1">
    <location>
        <begin position="25"/>
        <end position="65"/>
    </location>
</feature>
<dbReference type="SUPFAM" id="SSF46934">
    <property type="entry name" value="UBA-like"/>
    <property type="match status" value="1"/>
</dbReference>
<comment type="caution">
    <text evidence="2">The sequence shown here is derived from an EMBL/GenBank/DDBJ whole genome shotgun (WGS) entry which is preliminary data.</text>
</comment>
<dbReference type="AlphaFoldDB" id="A0A8B6DLV5"/>
<feature type="non-terminal residue" evidence="2">
    <location>
        <position position="1"/>
    </location>
</feature>
<dbReference type="CDD" id="cd14326">
    <property type="entry name" value="UBA_UBL7"/>
    <property type="match status" value="1"/>
</dbReference>
<dbReference type="PROSITE" id="PS50030">
    <property type="entry name" value="UBA"/>
    <property type="match status" value="1"/>
</dbReference>
<dbReference type="Pfam" id="PF00627">
    <property type="entry name" value="UBA"/>
    <property type="match status" value="1"/>
</dbReference>
<proteinExistence type="predicted"/>
<organism evidence="2 3">
    <name type="scientific">Mytilus galloprovincialis</name>
    <name type="common">Mediterranean mussel</name>
    <dbReference type="NCBI Taxonomy" id="29158"/>
    <lineage>
        <taxon>Eukaryota</taxon>
        <taxon>Metazoa</taxon>
        <taxon>Spiralia</taxon>
        <taxon>Lophotrochozoa</taxon>
        <taxon>Mollusca</taxon>
        <taxon>Bivalvia</taxon>
        <taxon>Autobranchia</taxon>
        <taxon>Pteriomorphia</taxon>
        <taxon>Mytilida</taxon>
        <taxon>Mytiloidea</taxon>
        <taxon>Mytilidae</taxon>
        <taxon>Mytilinae</taxon>
        <taxon>Mytilus</taxon>
    </lineage>
</organism>
<evidence type="ECO:0000313" key="3">
    <source>
        <dbReference type="Proteomes" id="UP000596742"/>
    </source>
</evidence>
<dbReference type="SMART" id="SM00165">
    <property type="entry name" value="UBA"/>
    <property type="match status" value="1"/>
</dbReference>
<dbReference type="InterPro" id="IPR009060">
    <property type="entry name" value="UBA-like_sf"/>
</dbReference>
<gene>
    <name evidence="2" type="ORF">MGAL_10B033413</name>
</gene>
<keyword evidence="3" id="KW-1185">Reference proteome</keyword>
<evidence type="ECO:0000259" key="1">
    <source>
        <dbReference type="PROSITE" id="PS50030"/>
    </source>
</evidence>
<dbReference type="Gene3D" id="1.10.8.10">
    <property type="entry name" value="DNA helicase RuvA subunit, C-terminal domain"/>
    <property type="match status" value="1"/>
</dbReference>
<dbReference type="OrthoDB" id="10016665at2759"/>
<protein>
    <recommendedName>
        <fullName evidence="1">UBA domain-containing protein</fullName>
    </recommendedName>
</protein>
<dbReference type="InterPro" id="IPR015940">
    <property type="entry name" value="UBA"/>
</dbReference>
<dbReference type="InterPro" id="IPR047878">
    <property type="entry name" value="UBL7_UBA"/>
</dbReference>
<dbReference type="Proteomes" id="UP000596742">
    <property type="component" value="Unassembled WGS sequence"/>
</dbReference>
<accession>A0A8B6DLV5</accession>
<sequence length="68" mass="7259">GGPPIISSDFFSQAIDQAQQRTTAPSDDQIQQLRDMGITDEALARRALQATGGDLQAALDLIFGDGHF</sequence>